<dbReference type="Proteomes" id="UP000001811">
    <property type="component" value="Chromosome X"/>
</dbReference>
<evidence type="ECO:0000256" key="12">
    <source>
        <dbReference type="ARBA" id="ARBA00034084"/>
    </source>
</evidence>
<dbReference type="AlphaFoldDB" id="A0A5F9DTF7"/>
<feature type="region of interest" description="Disordered" evidence="13">
    <location>
        <begin position="1"/>
        <end position="113"/>
    </location>
</feature>
<evidence type="ECO:0000256" key="13">
    <source>
        <dbReference type="SAM" id="MobiDB-lite"/>
    </source>
</evidence>
<dbReference type="InterPro" id="IPR038217">
    <property type="entry name" value="MRG_C_sf"/>
</dbReference>
<evidence type="ECO:0000256" key="3">
    <source>
        <dbReference type="ARBA" id="ARBA00022553"/>
    </source>
</evidence>
<dbReference type="PANTHER" id="PTHR10880">
    <property type="entry name" value="MORTALITY FACTOR 4-LIKE PROTEIN"/>
    <property type="match status" value="1"/>
</dbReference>
<name>A0A5F9DTF7_RABIT</name>
<dbReference type="InterPro" id="IPR008676">
    <property type="entry name" value="MRG"/>
</dbReference>
<dbReference type="GO" id="GO:0006325">
    <property type="term" value="P:chromatin organization"/>
    <property type="evidence" value="ECO:0007669"/>
    <property type="project" value="UniProtKB-KW"/>
</dbReference>
<keyword evidence="7" id="KW-0805">Transcription regulation</keyword>
<dbReference type="GO" id="GO:0006355">
    <property type="term" value="P:regulation of DNA-templated transcription"/>
    <property type="evidence" value="ECO:0007669"/>
    <property type="project" value="InterPro"/>
</dbReference>
<evidence type="ECO:0000256" key="11">
    <source>
        <dbReference type="ARBA" id="ARBA00025930"/>
    </source>
</evidence>
<dbReference type="InterPro" id="IPR026541">
    <property type="entry name" value="MRG_dom"/>
</dbReference>
<comment type="function">
    <text evidence="12">Component of the NuA4 histone acetyltransferase complex which is involved in transcriptional activation of select genes principally by acetylation of nucleosomal histone H4 and H2A. This modification may both alter nucleosome - DNA interactions and promote interaction of the modified histones with other proteins which positively regulate transcription. This complex may be required for the activation of transcriptional programs associated with oncogene and proto-oncogene mediated growth induction, tumor suppressor mediated growth arrest and replicative senescence, apoptosis, and DNA repair. The NuA4 complex ATPase and helicase activities seem to be, at least in part, contributed by the association of RUVBL1 and RUVBL2 with EP400. NuA4 may also play a direct role in DNA repair when directly recruited to sites of DNA damage. Also a component of the MSIN3A complex which acts to repress transcription by deacetylation of nucleosomal histones.</text>
</comment>
<accession>A0A5F9DTF7</accession>
<dbReference type="Bgee" id="ENSOCUG00000014778">
    <property type="expression patterns" value="Expressed in embryo and 14 other cell types or tissues"/>
</dbReference>
<keyword evidence="9" id="KW-0234">DNA repair</keyword>
<keyword evidence="16" id="KW-1185">Reference proteome</keyword>
<evidence type="ECO:0000259" key="14">
    <source>
        <dbReference type="Pfam" id="PF05712"/>
    </source>
</evidence>
<evidence type="ECO:0000313" key="16">
    <source>
        <dbReference type="Proteomes" id="UP000001811"/>
    </source>
</evidence>
<dbReference type="PROSITE" id="PS51640">
    <property type="entry name" value="MRG"/>
    <property type="match status" value="1"/>
</dbReference>
<evidence type="ECO:0000256" key="5">
    <source>
        <dbReference type="ARBA" id="ARBA00022763"/>
    </source>
</evidence>
<dbReference type="GO" id="GO:0035267">
    <property type="term" value="C:NuA4 histone acetyltransferase complex"/>
    <property type="evidence" value="ECO:0007669"/>
    <property type="project" value="TreeGrafter"/>
</dbReference>
<evidence type="ECO:0000256" key="7">
    <source>
        <dbReference type="ARBA" id="ARBA00023015"/>
    </source>
</evidence>
<sequence length="267" mass="29925">MSSRKQGSQTRGQQSAEEDNFKKPTRGNMQRSKMRGASSGKKTAGQQPKNVEQALPGRWGGRSAENPPSGSVRKTRKNKQKTPGNGDGGSTSEAPQPPRKKRARADPTVESEDAFKNRMEVKVKIPEELKPWLVEDWDLVTRQKQLFQLPAKKNVDAILEEYANCKKSQGNIDNKEYAVNEVVGGIKEYFNVRPQYAEILLAHPDAPMSQVYGAPHLLRLFVRIGAMLAYTPLDEKSLALLLGYLHDFLKYLGDYKVASAEYHRKAL</sequence>
<keyword evidence="8" id="KW-0804">Transcription</keyword>
<protein>
    <recommendedName>
        <fullName evidence="2">Mortality factor 4-like protein 2</fullName>
    </recommendedName>
</protein>
<gene>
    <name evidence="15" type="primary">MORF4L2</name>
</gene>
<evidence type="ECO:0000313" key="15">
    <source>
        <dbReference type="Ensembl" id="ENSOCUP00000049699.1"/>
    </source>
</evidence>
<keyword evidence="5" id="KW-0227">DNA damage</keyword>
<proteinExistence type="predicted"/>
<feature type="domain" description="MRG" evidence="14">
    <location>
        <begin position="101"/>
        <end position="255"/>
    </location>
</feature>
<evidence type="ECO:0000256" key="1">
    <source>
        <dbReference type="ARBA" id="ARBA00004123"/>
    </source>
</evidence>
<keyword evidence="4" id="KW-0341">Growth regulation</keyword>
<dbReference type="FunFam" id="1.10.274.30:FF:000001">
    <property type="entry name" value="Mortality factor 4-like protein 1"/>
    <property type="match status" value="1"/>
</dbReference>
<dbReference type="GO" id="GO:0006281">
    <property type="term" value="P:DNA repair"/>
    <property type="evidence" value="ECO:0007669"/>
    <property type="project" value="UniProtKB-KW"/>
</dbReference>
<dbReference type="EMBL" id="AAGW02046088">
    <property type="status" value="NOT_ANNOTATED_CDS"/>
    <property type="molecule type" value="Genomic_DNA"/>
</dbReference>
<evidence type="ECO:0000256" key="2">
    <source>
        <dbReference type="ARBA" id="ARBA00013933"/>
    </source>
</evidence>
<feature type="compositionally biased region" description="Polar residues" evidence="13">
    <location>
        <begin position="1"/>
        <end position="15"/>
    </location>
</feature>
<dbReference type="Ensembl" id="ENSOCUT00000036981.1">
    <property type="protein sequence ID" value="ENSOCUP00000049699.1"/>
    <property type="gene ID" value="ENSOCUG00000014778.2"/>
</dbReference>
<dbReference type="GO" id="GO:0005634">
    <property type="term" value="C:nucleus"/>
    <property type="evidence" value="ECO:0007669"/>
    <property type="project" value="UniProtKB-SubCell"/>
</dbReference>
<evidence type="ECO:0000256" key="9">
    <source>
        <dbReference type="ARBA" id="ARBA00023204"/>
    </source>
</evidence>
<dbReference type="Gene3D" id="1.10.274.30">
    <property type="entry name" value="MRG domain"/>
    <property type="match status" value="1"/>
</dbReference>
<evidence type="ECO:0000256" key="8">
    <source>
        <dbReference type="ARBA" id="ARBA00023163"/>
    </source>
</evidence>
<keyword evidence="6" id="KW-0156">Chromatin regulator</keyword>
<reference evidence="15" key="2">
    <citation type="submission" date="2025-08" db="UniProtKB">
        <authorList>
            <consortium name="Ensembl"/>
        </authorList>
    </citation>
    <scope>IDENTIFICATION</scope>
    <source>
        <strain evidence="15">Thorbecke</strain>
    </source>
</reference>
<keyword evidence="3" id="KW-0597">Phosphoprotein</keyword>
<evidence type="ECO:0000256" key="10">
    <source>
        <dbReference type="ARBA" id="ARBA00023242"/>
    </source>
</evidence>
<feature type="compositionally biased region" description="Polar residues" evidence="13">
    <location>
        <begin position="40"/>
        <end position="50"/>
    </location>
</feature>
<reference evidence="15 16" key="1">
    <citation type="journal article" date="2011" name="Nature">
        <title>A high-resolution map of human evolutionary constraint using 29 mammals.</title>
        <authorList>
            <person name="Lindblad-Toh K."/>
            <person name="Garber M."/>
            <person name="Zuk O."/>
            <person name="Lin M.F."/>
            <person name="Parker B.J."/>
            <person name="Washietl S."/>
            <person name="Kheradpour P."/>
            <person name="Ernst J."/>
            <person name="Jordan G."/>
            <person name="Mauceli E."/>
            <person name="Ward L.D."/>
            <person name="Lowe C.B."/>
            <person name="Holloway A.K."/>
            <person name="Clamp M."/>
            <person name="Gnerre S."/>
            <person name="Alfoldi J."/>
            <person name="Beal K."/>
            <person name="Chang J."/>
            <person name="Clawson H."/>
            <person name="Cuff J."/>
            <person name="Di Palma F."/>
            <person name="Fitzgerald S."/>
            <person name="Flicek P."/>
            <person name="Guttman M."/>
            <person name="Hubisz M.J."/>
            <person name="Jaffe D.B."/>
            <person name="Jungreis I."/>
            <person name="Kent W.J."/>
            <person name="Kostka D."/>
            <person name="Lara M."/>
            <person name="Martins A.L."/>
            <person name="Massingham T."/>
            <person name="Moltke I."/>
            <person name="Raney B.J."/>
            <person name="Rasmussen M.D."/>
            <person name="Robinson J."/>
            <person name="Stark A."/>
            <person name="Vilella A.J."/>
            <person name="Wen J."/>
            <person name="Xie X."/>
            <person name="Zody M.C."/>
            <person name="Baldwin J."/>
            <person name="Bloom T."/>
            <person name="Chin C.W."/>
            <person name="Heiman D."/>
            <person name="Nicol R."/>
            <person name="Nusbaum C."/>
            <person name="Young S."/>
            <person name="Wilkinson J."/>
            <person name="Worley K.C."/>
            <person name="Kovar C.L."/>
            <person name="Muzny D.M."/>
            <person name="Gibbs R.A."/>
            <person name="Cree A."/>
            <person name="Dihn H.H."/>
            <person name="Fowler G."/>
            <person name="Jhangiani S."/>
            <person name="Joshi V."/>
            <person name="Lee S."/>
            <person name="Lewis L.R."/>
            <person name="Nazareth L.V."/>
            <person name="Okwuonu G."/>
            <person name="Santibanez J."/>
            <person name="Warren W.C."/>
            <person name="Mardis E.R."/>
            <person name="Weinstock G.M."/>
            <person name="Wilson R.K."/>
            <person name="Delehaunty K."/>
            <person name="Dooling D."/>
            <person name="Fronik C."/>
            <person name="Fulton L."/>
            <person name="Fulton B."/>
            <person name="Graves T."/>
            <person name="Minx P."/>
            <person name="Sodergren E."/>
            <person name="Birney E."/>
            <person name="Margulies E.H."/>
            <person name="Herrero J."/>
            <person name="Green E.D."/>
            <person name="Haussler D."/>
            <person name="Siepel A."/>
            <person name="Goldman N."/>
            <person name="Pollard K.S."/>
            <person name="Pedersen J.S."/>
            <person name="Lander E.S."/>
            <person name="Kellis M."/>
        </authorList>
    </citation>
    <scope>NUCLEOTIDE SEQUENCE [LARGE SCALE GENOMIC DNA]</scope>
    <source>
        <strain evidence="15 16">Thorbecke inbred</strain>
    </source>
</reference>
<keyword evidence="10" id="KW-0539">Nucleus</keyword>
<dbReference type="PANTHER" id="PTHR10880:SF25">
    <property type="entry name" value="MORTALITY FACTOR 4-LIKE PROTEIN 2"/>
    <property type="match status" value="1"/>
</dbReference>
<evidence type="ECO:0000256" key="6">
    <source>
        <dbReference type="ARBA" id="ARBA00022853"/>
    </source>
</evidence>
<comment type="subunit">
    <text evidence="11">Component of the NuA4 histone acetyltransferase complex which contains the catalytic subunit KAT5/TIP60 and the subunits EP400, TRRAP/PAF400, BRD8/SMAP, EPC1, DMAP1/DNMAP1, RUVBL1/TIP49, RUVBL2, ING3, actin, ACTL6A/BAF53A, MORF4L1/MRG15, MORF4L2/MRGX, MRGBP, YEATS4/GAS41 and VPS72/YL1. The NuA4 complex interacts with MYC and the adenovirus E1A protein. MORF4L1 may also participate in the formation of NuA4 related complexes which lack the KAT5/TIP60 catalytic subunit, but which include the SWI/SNF related protein SRCAP. Component of the MSIN3A histone deacetylase complex, which includes SIN3A, HDAC2, ARID4B, MORF4L1, RBBP4/RbAp48, and RBBP7/RbAp46. Interacts with MRFAP1 and RB1. May also interact with one or more as yet undefined members of the TLE (transducin-like enhancer of split) family of transcriptional repressors.</text>
</comment>
<reference evidence="15" key="3">
    <citation type="submission" date="2025-09" db="UniProtKB">
        <authorList>
            <consortium name="Ensembl"/>
        </authorList>
    </citation>
    <scope>IDENTIFICATION</scope>
    <source>
        <strain evidence="15">Thorbecke</strain>
    </source>
</reference>
<dbReference type="GeneTree" id="ENSGT00950000182965"/>
<evidence type="ECO:0000256" key="4">
    <source>
        <dbReference type="ARBA" id="ARBA00022604"/>
    </source>
</evidence>
<comment type="subcellular location">
    <subcellularLocation>
        <location evidence="1">Nucleus</location>
    </subcellularLocation>
</comment>
<dbReference type="Pfam" id="PF05712">
    <property type="entry name" value="MRG"/>
    <property type="match status" value="1"/>
</dbReference>
<organism evidence="15 16">
    <name type="scientific">Oryctolagus cuniculus</name>
    <name type="common">Rabbit</name>
    <dbReference type="NCBI Taxonomy" id="9986"/>
    <lineage>
        <taxon>Eukaryota</taxon>
        <taxon>Metazoa</taxon>
        <taxon>Chordata</taxon>
        <taxon>Craniata</taxon>
        <taxon>Vertebrata</taxon>
        <taxon>Euteleostomi</taxon>
        <taxon>Mammalia</taxon>
        <taxon>Eutheria</taxon>
        <taxon>Euarchontoglires</taxon>
        <taxon>Glires</taxon>
        <taxon>Lagomorpha</taxon>
        <taxon>Leporidae</taxon>
        <taxon>Oryctolagus</taxon>
    </lineage>
</organism>